<organism evidence="2 3">
    <name type="scientific">Fusarium floridanum</name>
    <dbReference type="NCBI Taxonomy" id="1325733"/>
    <lineage>
        <taxon>Eukaryota</taxon>
        <taxon>Fungi</taxon>
        <taxon>Dikarya</taxon>
        <taxon>Ascomycota</taxon>
        <taxon>Pezizomycotina</taxon>
        <taxon>Sordariomycetes</taxon>
        <taxon>Hypocreomycetidae</taxon>
        <taxon>Hypocreales</taxon>
        <taxon>Nectriaceae</taxon>
        <taxon>Fusarium</taxon>
        <taxon>Fusarium solani species complex</taxon>
    </lineage>
</organism>
<proteinExistence type="predicted"/>
<dbReference type="AlphaFoldDB" id="A0A428RPC5"/>
<gene>
    <name evidence="2" type="ORF">CEP51_007418</name>
</gene>
<dbReference type="Proteomes" id="UP000287972">
    <property type="component" value="Unassembled WGS sequence"/>
</dbReference>
<evidence type="ECO:0000313" key="3">
    <source>
        <dbReference type="Proteomes" id="UP000287972"/>
    </source>
</evidence>
<comment type="caution">
    <text evidence="2">The sequence shown here is derived from an EMBL/GenBank/DDBJ whole genome shotgun (WGS) entry which is preliminary data.</text>
</comment>
<dbReference type="EMBL" id="NKCL01000176">
    <property type="protein sequence ID" value="RSL79391.1"/>
    <property type="molecule type" value="Genomic_DNA"/>
</dbReference>
<feature type="region of interest" description="Disordered" evidence="1">
    <location>
        <begin position="1"/>
        <end position="55"/>
    </location>
</feature>
<keyword evidence="3" id="KW-1185">Reference proteome</keyword>
<name>A0A428RPC5_9HYPO</name>
<feature type="compositionally biased region" description="Basic and acidic residues" evidence="1">
    <location>
        <begin position="25"/>
        <end position="43"/>
    </location>
</feature>
<evidence type="ECO:0000256" key="1">
    <source>
        <dbReference type="SAM" id="MobiDB-lite"/>
    </source>
</evidence>
<accession>A0A428RPC5</accession>
<sequence length="92" mass="9960">MNEVTAAVAGELPLPDNSARGPEPNVDRSENNDKTDSIAREVSTDDDDPPDEPSIPCMPCITKALSDGKPVRCYLGKGKRCQECARRKKGCK</sequence>
<reference evidence="2 3" key="1">
    <citation type="submission" date="2017-06" db="EMBL/GenBank/DDBJ databases">
        <title>Comparative genomic analysis of Ambrosia Fusariam Clade fungi.</title>
        <authorList>
            <person name="Stajich J.E."/>
            <person name="Carrillo J."/>
            <person name="Kijimoto T."/>
            <person name="Eskalen A."/>
            <person name="O'Donnell K."/>
            <person name="Kasson M."/>
        </authorList>
    </citation>
    <scope>NUCLEOTIDE SEQUENCE [LARGE SCALE GENOMIC DNA]</scope>
    <source>
        <strain evidence="2 3">NRRL62606</strain>
    </source>
</reference>
<protein>
    <submittedName>
        <fullName evidence="2">Uncharacterized protein</fullName>
    </submittedName>
</protein>
<evidence type="ECO:0000313" key="2">
    <source>
        <dbReference type="EMBL" id="RSL79391.1"/>
    </source>
</evidence>